<dbReference type="EMBL" id="WTPW01001046">
    <property type="protein sequence ID" value="KAF0460351.1"/>
    <property type="molecule type" value="Genomic_DNA"/>
</dbReference>
<feature type="transmembrane region" description="Helical" evidence="6">
    <location>
        <begin position="79"/>
        <end position="103"/>
    </location>
</feature>
<dbReference type="PANTHER" id="PTHR43220:SF18">
    <property type="entry name" value="TRANSMEMBRANE PROTEIN 41B"/>
    <property type="match status" value="1"/>
</dbReference>
<organism evidence="8 9">
    <name type="scientific">Gigaspora margarita</name>
    <dbReference type="NCBI Taxonomy" id="4874"/>
    <lineage>
        <taxon>Eukaryota</taxon>
        <taxon>Fungi</taxon>
        <taxon>Fungi incertae sedis</taxon>
        <taxon>Mucoromycota</taxon>
        <taxon>Glomeromycotina</taxon>
        <taxon>Glomeromycetes</taxon>
        <taxon>Diversisporales</taxon>
        <taxon>Gigasporaceae</taxon>
        <taxon>Gigaspora</taxon>
    </lineage>
</organism>
<keyword evidence="4 6" id="KW-0472">Membrane</keyword>
<gene>
    <name evidence="8" type="ORF">F8M41_000615</name>
</gene>
<accession>A0A8H3XGD9</accession>
<dbReference type="Proteomes" id="UP000439903">
    <property type="component" value="Unassembled WGS sequence"/>
</dbReference>
<feature type="domain" description="VTT" evidence="7">
    <location>
        <begin position="74"/>
        <end position="193"/>
    </location>
</feature>
<feature type="transmembrane region" description="Helical" evidence="6">
    <location>
        <begin position="40"/>
        <end position="59"/>
    </location>
</feature>
<dbReference type="InterPro" id="IPR045014">
    <property type="entry name" value="TM41A/B"/>
</dbReference>
<evidence type="ECO:0000256" key="1">
    <source>
        <dbReference type="ARBA" id="ARBA00004141"/>
    </source>
</evidence>
<keyword evidence="2 6" id="KW-0812">Transmembrane</keyword>
<evidence type="ECO:0000256" key="4">
    <source>
        <dbReference type="ARBA" id="ARBA00023136"/>
    </source>
</evidence>
<dbReference type="OrthoDB" id="3364966at2759"/>
<sequence>MTETTPLLTSNLQDRDPEIIVTNPENKAHISLINNKPLKAIIHLIVLFIISTAFVYLTLKIYLPPLDDLQTFSIPGSMWLSILGGALFSMPIALLLICSCAGIGSSNCYLLSKTYGKSFVKSRYRSKLDAWSHQLDKHSHSLLNYMIIVRISPLPPHWFINIAAPHVGVPLIPFFLGTLFGVLGHTLIYVQAGMTINDLTSDQEFTIFSWKNVGALALIAVAVMIPVWIRKRAGVDNENYQEIVHEQDDS</sequence>
<evidence type="ECO:0000313" key="8">
    <source>
        <dbReference type="EMBL" id="KAF0460351.1"/>
    </source>
</evidence>
<dbReference type="GO" id="GO:0005789">
    <property type="term" value="C:endoplasmic reticulum membrane"/>
    <property type="evidence" value="ECO:0007669"/>
    <property type="project" value="TreeGrafter"/>
</dbReference>
<evidence type="ECO:0000256" key="5">
    <source>
        <dbReference type="ARBA" id="ARBA00025797"/>
    </source>
</evidence>
<name>A0A8H3XGD9_GIGMA</name>
<comment type="caution">
    <text evidence="8">The sequence shown here is derived from an EMBL/GenBank/DDBJ whole genome shotgun (WGS) entry which is preliminary data.</text>
</comment>
<keyword evidence="9" id="KW-1185">Reference proteome</keyword>
<protein>
    <submittedName>
        <fullName evidence="8">Transmembrane protein 41B</fullName>
    </submittedName>
</protein>
<keyword evidence="3 6" id="KW-1133">Transmembrane helix</keyword>
<feature type="transmembrane region" description="Helical" evidence="6">
    <location>
        <begin position="167"/>
        <end position="190"/>
    </location>
</feature>
<dbReference type="InterPro" id="IPR032816">
    <property type="entry name" value="VTT_dom"/>
</dbReference>
<dbReference type="PANTHER" id="PTHR43220">
    <property type="match status" value="1"/>
</dbReference>
<evidence type="ECO:0000256" key="3">
    <source>
        <dbReference type="ARBA" id="ARBA00022989"/>
    </source>
</evidence>
<comment type="subcellular location">
    <subcellularLocation>
        <location evidence="1">Membrane</location>
        <topology evidence="1">Multi-pass membrane protein</topology>
    </subcellularLocation>
</comment>
<feature type="transmembrane region" description="Helical" evidence="6">
    <location>
        <begin position="210"/>
        <end position="229"/>
    </location>
</feature>
<evidence type="ECO:0000313" key="9">
    <source>
        <dbReference type="Proteomes" id="UP000439903"/>
    </source>
</evidence>
<evidence type="ECO:0000256" key="2">
    <source>
        <dbReference type="ARBA" id="ARBA00022692"/>
    </source>
</evidence>
<reference evidence="8 9" key="1">
    <citation type="journal article" date="2019" name="Environ. Microbiol.">
        <title>At the nexus of three kingdoms: the genome of the mycorrhizal fungus Gigaspora margarita provides insights into plant, endobacterial and fungal interactions.</title>
        <authorList>
            <person name="Venice F."/>
            <person name="Ghignone S."/>
            <person name="Salvioli di Fossalunga A."/>
            <person name="Amselem J."/>
            <person name="Novero M."/>
            <person name="Xianan X."/>
            <person name="Sedzielewska Toro K."/>
            <person name="Morin E."/>
            <person name="Lipzen A."/>
            <person name="Grigoriev I.V."/>
            <person name="Henrissat B."/>
            <person name="Martin F.M."/>
            <person name="Bonfante P."/>
        </authorList>
    </citation>
    <scope>NUCLEOTIDE SEQUENCE [LARGE SCALE GENOMIC DNA]</scope>
    <source>
        <strain evidence="8 9">BEG34</strain>
    </source>
</reference>
<comment type="similarity">
    <text evidence="5">Belongs to the TMEM41 family.</text>
</comment>
<evidence type="ECO:0000256" key="6">
    <source>
        <dbReference type="SAM" id="Phobius"/>
    </source>
</evidence>
<dbReference type="GO" id="GO:0000045">
    <property type="term" value="P:autophagosome assembly"/>
    <property type="evidence" value="ECO:0007669"/>
    <property type="project" value="TreeGrafter"/>
</dbReference>
<proteinExistence type="inferred from homology"/>
<dbReference type="Pfam" id="PF09335">
    <property type="entry name" value="VTT_dom"/>
    <property type="match status" value="1"/>
</dbReference>
<dbReference type="AlphaFoldDB" id="A0A8H3XGD9"/>
<evidence type="ECO:0000259" key="7">
    <source>
        <dbReference type="Pfam" id="PF09335"/>
    </source>
</evidence>